<dbReference type="EMBL" id="VMNF01000005">
    <property type="protein sequence ID" value="TXC07984.1"/>
    <property type="molecule type" value="Genomic_DNA"/>
</dbReference>
<feature type="region of interest" description="Disordered" evidence="1">
    <location>
        <begin position="102"/>
        <end position="171"/>
    </location>
</feature>
<gene>
    <name evidence="2" type="ORF">FocTR4_00004117</name>
</gene>
<dbReference type="Proteomes" id="UP000321331">
    <property type="component" value="Unassembled WGS sequence"/>
</dbReference>
<reference evidence="2 3" key="1">
    <citation type="submission" date="2019-07" db="EMBL/GenBank/DDBJ databases">
        <title>The First High-Quality Draft Genome Sequence of the Causal Agent of the Current Panama Disease Epidemic.</title>
        <authorList>
            <person name="Warmington R.J."/>
            <person name="Kay W."/>
            <person name="Jeffries A."/>
            <person name="Bebber D."/>
            <person name="Moore K."/>
            <person name="Studholme D.J."/>
        </authorList>
    </citation>
    <scope>NUCLEOTIDE SEQUENCE [LARGE SCALE GENOMIC DNA]</scope>
    <source>
        <strain evidence="2 3">TR4</strain>
    </source>
</reference>
<evidence type="ECO:0000313" key="3">
    <source>
        <dbReference type="Proteomes" id="UP000321331"/>
    </source>
</evidence>
<dbReference type="AlphaFoldDB" id="A0A5C6TCC8"/>
<proteinExistence type="predicted"/>
<evidence type="ECO:0000256" key="1">
    <source>
        <dbReference type="SAM" id="MobiDB-lite"/>
    </source>
</evidence>
<name>A0A5C6TCC8_FUSOC</name>
<protein>
    <submittedName>
        <fullName evidence="2">Uncharacterized protein</fullName>
    </submittedName>
</protein>
<feature type="compositionally biased region" description="Gly residues" evidence="1">
    <location>
        <begin position="142"/>
        <end position="155"/>
    </location>
</feature>
<comment type="caution">
    <text evidence="2">The sequence shown here is derived from an EMBL/GenBank/DDBJ whole genome shotgun (WGS) entry which is preliminary data.</text>
</comment>
<organism evidence="2 3">
    <name type="scientific">Fusarium oxysporum f. sp. cubense</name>
    <dbReference type="NCBI Taxonomy" id="61366"/>
    <lineage>
        <taxon>Eukaryota</taxon>
        <taxon>Fungi</taxon>
        <taxon>Dikarya</taxon>
        <taxon>Ascomycota</taxon>
        <taxon>Pezizomycotina</taxon>
        <taxon>Sordariomycetes</taxon>
        <taxon>Hypocreomycetidae</taxon>
        <taxon>Hypocreales</taxon>
        <taxon>Nectriaceae</taxon>
        <taxon>Fusarium</taxon>
        <taxon>Fusarium oxysporum species complex</taxon>
    </lineage>
</organism>
<evidence type="ECO:0000313" key="2">
    <source>
        <dbReference type="EMBL" id="TXC07984.1"/>
    </source>
</evidence>
<sequence length="433" mass="48793">MVSQLSYHHGPSVDVPRATLASNSRFSRIRWRRLRQKFSRHQLQTPVPINTSTTTVDSSDTNLEYGIPAAASSDLSHPLVEWGHQATPWLYRLLSKLNTQSAPPNNGYYKTYGNTSHRVSSKTVEKSGHKGKSTVKDARNSGSGGGGKGGKGKGGNNSQPPPDGYRFPSLGDTRPPKTFGCPFYMTDPLQFHKCSSLRLRRPNDVSQHIMRSHLLRRIKLVRRRDAESTDNAESEERMQQAGTCTNANDIRLYHTTCRIEFCGPNAEENLQNHCDNIVCYKVGVEQTGVLLPSEFRDLIAARDSVTGSVAKWYAMWRVCFPPLVTTRFRTVPASPYVETTVPREQGEYTIRQALRNMLMGDRSLTFDQVVNQIYLGDAQTDIEVQQTVQYQQQERDLKLQQADYDAFYQSASSQQAMDWAWDNPPPDQHGGPH</sequence>
<feature type="compositionally biased region" description="Basic and acidic residues" evidence="1">
    <location>
        <begin position="123"/>
        <end position="139"/>
    </location>
</feature>
<feature type="compositionally biased region" description="Polar residues" evidence="1">
    <location>
        <begin position="112"/>
        <end position="122"/>
    </location>
</feature>
<accession>A0A5C6TCC8</accession>